<dbReference type="PANTHER" id="PTHR47723">
    <property type="entry name" value="OS05G0353850 PROTEIN"/>
    <property type="match status" value="1"/>
</dbReference>
<feature type="signal peptide" evidence="1">
    <location>
        <begin position="1"/>
        <end position="17"/>
    </location>
</feature>
<dbReference type="CDD" id="cd06222">
    <property type="entry name" value="RNase_H_like"/>
    <property type="match status" value="1"/>
</dbReference>
<proteinExistence type="predicted"/>
<dbReference type="GO" id="GO:0003676">
    <property type="term" value="F:nucleic acid binding"/>
    <property type="evidence" value="ECO:0007669"/>
    <property type="project" value="InterPro"/>
</dbReference>
<name>A0A2K3JLV8_TRIPR</name>
<sequence length="171" mass="18344">MIGLLANCILKATVTVADNGALLCGVTGCGGVFRDSSGAWKGGFAKNVGRATAYLAELWGVYEGLCLARRQGYTNIELQVDSSVLVSGLEGVEVGNAHGRILISRIRRLIQMNRNVRVSHVYRKANKVADAIASLGCEMQGFSYFDAPPTSLEQLCIDDVMGVSTPRVIFM</sequence>
<dbReference type="GO" id="GO:0004523">
    <property type="term" value="F:RNA-DNA hybrid ribonuclease activity"/>
    <property type="evidence" value="ECO:0007669"/>
    <property type="project" value="InterPro"/>
</dbReference>
<dbReference type="InterPro" id="IPR053151">
    <property type="entry name" value="RNase_H-like"/>
</dbReference>
<dbReference type="Gene3D" id="3.30.420.10">
    <property type="entry name" value="Ribonuclease H-like superfamily/Ribonuclease H"/>
    <property type="match status" value="1"/>
</dbReference>
<feature type="domain" description="RNase H type-1" evidence="2">
    <location>
        <begin position="26"/>
        <end position="134"/>
    </location>
</feature>
<evidence type="ECO:0000256" key="1">
    <source>
        <dbReference type="SAM" id="SignalP"/>
    </source>
</evidence>
<accession>A0A2K3JLV8</accession>
<reference evidence="3 4" key="1">
    <citation type="journal article" date="2014" name="Am. J. Bot.">
        <title>Genome assembly and annotation for red clover (Trifolium pratense; Fabaceae).</title>
        <authorList>
            <person name="Istvanek J."/>
            <person name="Jaros M."/>
            <person name="Krenek A."/>
            <person name="Repkova J."/>
        </authorList>
    </citation>
    <scope>NUCLEOTIDE SEQUENCE [LARGE SCALE GENOMIC DNA]</scope>
    <source>
        <strain evidence="4">cv. Tatra</strain>
        <tissue evidence="3">Young leaves</tissue>
    </source>
</reference>
<feature type="chain" id="PRO_5014469482" evidence="1">
    <location>
        <begin position="18"/>
        <end position="171"/>
    </location>
</feature>
<dbReference type="InterPro" id="IPR036397">
    <property type="entry name" value="RNaseH_sf"/>
</dbReference>
<dbReference type="InterPro" id="IPR012337">
    <property type="entry name" value="RNaseH-like_sf"/>
</dbReference>
<dbReference type="Proteomes" id="UP000236291">
    <property type="component" value="Unassembled WGS sequence"/>
</dbReference>
<protein>
    <submittedName>
        <fullName evidence="3">Ribonuclease H</fullName>
    </submittedName>
</protein>
<evidence type="ECO:0000313" key="3">
    <source>
        <dbReference type="EMBL" id="PNX55023.1"/>
    </source>
</evidence>
<reference evidence="3 4" key="2">
    <citation type="journal article" date="2017" name="Front. Plant Sci.">
        <title>Gene Classification and Mining of Molecular Markers Useful in Red Clover (Trifolium pratense) Breeding.</title>
        <authorList>
            <person name="Istvanek J."/>
            <person name="Dluhosova J."/>
            <person name="Dluhos P."/>
            <person name="Patkova L."/>
            <person name="Nedelnik J."/>
            <person name="Repkova J."/>
        </authorList>
    </citation>
    <scope>NUCLEOTIDE SEQUENCE [LARGE SCALE GENOMIC DNA]</scope>
    <source>
        <strain evidence="4">cv. Tatra</strain>
        <tissue evidence="3">Young leaves</tissue>
    </source>
</reference>
<dbReference type="Pfam" id="PF13456">
    <property type="entry name" value="RVT_3"/>
    <property type="match status" value="1"/>
</dbReference>
<evidence type="ECO:0000259" key="2">
    <source>
        <dbReference type="Pfam" id="PF13456"/>
    </source>
</evidence>
<gene>
    <name evidence="3" type="ORF">L195_g048647</name>
</gene>
<dbReference type="InterPro" id="IPR002156">
    <property type="entry name" value="RNaseH_domain"/>
</dbReference>
<comment type="caution">
    <text evidence="3">The sequence shown here is derived from an EMBL/GenBank/DDBJ whole genome shotgun (WGS) entry which is preliminary data.</text>
</comment>
<dbReference type="EMBL" id="ASHM01069977">
    <property type="protein sequence ID" value="PNX55023.1"/>
    <property type="molecule type" value="Genomic_DNA"/>
</dbReference>
<evidence type="ECO:0000313" key="4">
    <source>
        <dbReference type="Proteomes" id="UP000236291"/>
    </source>
</evidence>
<organism evidence="3 4">
    <name type="scientific">Trifolium pratense</name>
    <name type="common">Red clover</name>
    <dbReference type="NCBI Taxonomy" id="57577"/>
    <lineage>
        <taxon>Eukaryota</taxon>
        <taxon>Viridiplantae</taxon>
        <taxon>Streptophyta</taxon>
        <taxon>Embryophyta</taxon>
        <taxon>Tracheophyta</taxon>
        <taxon>Spermatophyta</taxon>
        <taxon>Magnoliopsida</taxon>
        <taxon>eudicotyledons</taxon>
        <taxon>Gunneridae</taxon>
        <taxon>Pentapetalae</taxon>
        <taxon>rosids</taxon>
        <taxon>fabids</taxon>
        <taxon>Fabales</taxon>
        <taxon>Fabaceae</taxon>
        <taxon>Papilionoideae</taxon>
        <taxon>50 kb inversion clade</taxon>
        <taxon>NPAAA clade</taxon>
        <taxon>Hologalegina</taxon>
        <taxon>IRL clade</taxon>
        <taxon>Trifolieae</taxon>
        <taxon>Trifolium</taxon>
    </lineage>
</organism>
<dbReference type="PANTHER" id="PTHR47723:SF13">
    <property type="entry name" value="PUTATIVE-RELATED"/>
    <property type="match status" value="1"/>
</dbReference>
<dbReference type="STRING" id="57577.A0A2K3JLV8"/>
<keyword evidence="1" id="KW-0732">Signal</keyword>
<dbReference type="SUPFAM" id="SSF53098">
    <property type="entry name" value="Ribonuclease H-like"/>
    <property type="match status" value="1"/>
</dbReference>
<dbReference type="AlphaFoldDB" id="A0A2K3JLV8"/>
<dbReference type="InterPro" id="IPR044730">
    <property type="entry name" value="RNase_H-like_dom_plant"/>
</dbReference>